<organism evidence="1 2">
    <name type="scientific">Oculimacula yallundae</name>
    <dbReference type="NCBI Taxonomy" id="86028"/>
    <lineage>
        <taxon>Eukaryota</taxon>
        <taxon>Fungi</taxon>
        <taxon>Dikarya</taxon>
        <taxon>Ascomycota</taxon>
        <taxon>Pezizomycotina</taxon>
        <taxon>Leotiomycetes</taxon>
        <taxon>Helotiales</taxon>
        <taxon>Ploettnerulaceae</taxon>
        <taxon>Oculimacula</taxon>
    </lineage>
</organism>
<protein>
    <submittedName>
        <fullName evidence="1">Uncharacterized protein</fullName>
    </submittedName>
</protein>
<proteinExistence type="predicted"/>
<name>A0ABR4C570_9HELO</name>
<dbReference type="Proteomes" id="UP001595075">
    <property type="component" value="Unassembled WGS sequence"/>
</dbReference>
<gene>
    <name evidence="1" type="ORF">VTL71DRAFT_4953</name>
</gene>
<accession>A0ABR4C570</accession>
<comment type="caution">
    <text evidence="1">The sequence shown here is derived from an EMBL/GenBank/DDBJ whole genome shotgun (WGS) entry which is preliminary data.</text>
</comment>
<sequence>MTIWAIDLRAQSTPWSSELFEHFNGVDDIFRSTSLFAIIRQGRFSGYFPMWLISTLTLRIPVSEDKIEHSAEFSWLSVSMSQLARCLEERYPAIWESLDLSAADIHARLNAGVGDHEGFIKAFHNLISGGGGGGLTRESLEATFGQDMLPVGEILVSNGHSRWVALIQLPIQPSRSIPVATLVSKSLFTRDADGADLATVTYRLQGPESFIDCSWTDASGDPVMAGWWQGRVLEFVPFDAELQAIFEIVIGGGSLFDEESVREAQG</sequence>
<reference evidence="1 2" key="1">
    <citation type="journal article" date="2024" name="Commun. Biol.">
        <title>Comparative genomic analysis of thermophilic fungi reveals convergent evolutionary adaptations and gene losses.</title>
        <authorList>
            <person name="Steindorff A.S."/>
            <person name="Aguilar-Pontes M.V."/>
            <person name="Robinson A.J."/>
            <person name="Andreopoulos B."/>
            <person name="LaButti K."/>
            <person name="Kuo A."/>
            <person name="Mondo S."/>
            <person name="Riley R."/>
            <person name="Otillar R."/>
            <person name="Haridas S."/>
            <person name="Lipzen A."/>
            <person name="Grimwood J."/>
            <person name="Schmutz J."/>
            <person name="Clum A."/>
            <person name="Reid I.D."/>
            <person name="Moisan M.C."/>
            <person name="Butler G."/>
            <person name="Nguyen T.T.M."/>
            <person name="Dewar K."/>
            <person name="Conant G."/>
            <person name="Drula E."/>
            <person name="Henrissat B."/>
            <person name="Hansel C."/>
            <person name="Singer S."/>
            <person name="Hutchinson M.I."/>
            <person name="de Vries R.P."/>
            <person name="Natvig D.O."/>
            <person name="Powell A.J."/>
            <person name="Tsang A."/>
            <person name="Grigoriev I.V."/>
        </authorList>
    </citation>
    <scope>NUCLEOTIDE SEQUENCE [LARGE SCALE GENOMIC DNA]</scope>
    <source>
        <strain evidence="1 2">CBS 494.80</strain>
    </source>
</reference>
<dbReference type="EMBL" id="JAZHXI010000014">
    <property type="protein sequence ID" value="KAL2064459.1"/>
    <property type="molecule type" value="Genomic_DNA"/>
</dbReference>
<evidence type="ECO:0000313" key="1">
    <source>
        <dbReference type="EMBL" id="KAL2064459.1"/>
    </source>
</evidence>
<keyword evidence="2" id="KW-1185">Reference proteome</keyword>
<evidence type="ECO:0000313" key="2">
    <source>
        <dbReference type="Proteomes" id="UP001595075"/>
    </source>
</evidence>